<evidence type="ECO:0000256" key="9">
    <source>
        <dbReference type="ARBA" id="ARBA00023228"/>
    </source>
</evidence>
<gene>
    <name evidence="12" type="primary">IL1B</name>
    <name evidence="15" type="ORF">GW7_08923</name>
</gene>
<accession>G5B006</accession>
<evidence type="ECO:0000256" key="1">
    <source>
        <dbReference type="ARBA" id="ARBA00004371"/>
    </source>
</evidence>
<dbReference type="GO" id="GO:0001819">
    <property type="term" value="P:positive regulation of cytokine production"/>
    <property type="evidence" value="ECO:0007669"/>
    <property type="project" value="UniProtKB-ARBA"/>
</dbReference>
<evidence type="ECO:0000256" key="10">
    <source>
        <dbReference type="ARBA" id="ARBA00023246"/>
    </source>
</evidence>
<dbReference type="GO" id="GO:0046330">
    <property type="term" value="P:positive regulation of JNK cascade"/>
    <property type="evidence" value="ECO:0007669"/>
    <property type="project" value="UniProtKB-ARBA"/>
</dbReference>
<evidence type="ECO:0000256" key="5">
    <source>
        <dbReference type="ARBA" id="ARBA00022514"/>
    </source>
</evidence>
<dbReference type="InterPro" id="IPR008996">
    <property type="entry name" value="IL1/FGF"/>
</dbReference>
<organism evidence="15 16">
    <name type="scientific">Heterocephalus glaber</name>
    <name type="common">Naked mole rat</name>
    <dbReference type="NCBI Taxonomy" id="10181"/>
    <lineage>
        <taxon>Eukaryota</taxon>
        <taxon>Metazoa</taxon>
        <taxon>Chordata</taxon>
        <taxon>Craniata</taxon>
        <taxon>Vertebrata</taxon>
        <taxon>Euteleostomi</taxon>
        <taxon>Mammalia</taxon>
        <taxon>Eutheria</taxon>
        <taxon>Euarchontoglires</taxon>
        <taxon>Glires</taxon>
        <taxon>Rodentia</taxon>
        <taxon>Hystricomorpha</taxon>
        <taxon>Bathyergidae</taxon>
        <taxon>Heterocephalus</taxon>
    </lineage>
</organism>
<evidence type="ECO:0000256" key="12">
    <source>
        <dbReference type="RuleBase" id="RU364119"/>
    </source>
</evidence>
<keyword evidence="13" id="KW-0472">Membrane</keyword>
<keyword evidence="7 11" id="KW-0666">Pyrogen</keyword>
<keyword evidence="6 11" id="KW-0964">Secreted</keyword>
<comment type="miscellaneous">
    <text evidence="12">IL1B production occurs in 2 steps, each being controlled by different stimuli. First, inflammatory signals, such as LPS, stimulate the synthesis and promote the accumulation of cytosolic stores of pro-IL1B (priming). Then additional signals are required for inflammasome assembly, leading to CASP1 activation, pro-IL1B processing and eventually secretion of the active cytokine. IL1B processing and secretion are temporarily associated.</text>
</comment>
<name>G5B006_HETGA</name>
<dbReference type="GO" id="GO:0005764">
    <property type="term" value="C:lysosome"/>
    <property type="evidence" value="ECO:0007669"/>
    <property type="project" value="UniProtKB-SubCell"/>
</dbReference>
<dbReference type="AlphaFoldDB" id="G5B006"/>
<dbReference type="GO" id="GO:0006955">
    <property type="term" value="P:immune response"/>
    <property type="evidence" value="ECO:0007669"/>
    <property type="project" value="InterPro"/>
</dbReference>
<dbReference type="GO" id="GO:0005615">
    <property type="term" value="C:extracellular space"/>
    <property type="evidence" value="ECO:0007669"/>
    <property type="project" value="UniProtKB-KW"/>
</dbReference>
<evidence type="ECO:0000256" key="7">
    <source>
        <dbReference type="ARBA" id="ARBA00022620"/>
    </source>
</evidence>
<dbReference type="PRINTS" id="PR01357">
    <property type="entry name" value="INTRLEUKN1AB"/>
</dbReference>
<dbReference type="GO" id="GO:0019221">
    <property type="term" value="P:cytokine-mediated signaling pathway"/>
    <property type="evidence" value="ECO:0007669"/>
    <property type="project" value="TreeGrafter"/>
</dbReference>
<evidence type="ECO:0000313" key="15">
    <source>
        <dbReference type="EMBL" id="EHB02617.1"/>
    </source>
</evidence>
<dbReference type="PRINTS" id="PR01359">
    <property type="entry name" value="INTRLEUKIN1B"/>
</dbReference>
<comment type="subcellular location">
    <subcellularLocation>
        <location evidence="12">Cytoplasm</location>
        <location evidence="12">Cytosol</location>
    </subcellularLocation>
    <subcellularLocation>
        <location evidence="12">Secreted</location>
    </subcellularLocation>
    <subcellularLocation>
        <location evidence="1 12">Lysosome</location>
    </subcellularLocation>
    <subcellularLocation>
        <location evidence="2 12">Secreted</location>
        <location evidence="2 12">Extracellular exosome</location>
    </subcellularLocation>
    <text evidence="12">The precursor is cytosolic. In response to inflammasome-activating signals, such as ATP for NLRP3 inflammasome or bacterial flagellin for NLRC4 inflammasome, cleaved and secreted. Mature form is secreted and released in the extracellular milieu by passing through the gasdermin-D (GSDMD) pore. In contrast, the precursor form is not released, due to the presence of an acidic region that is proteolytically removed by CASP1 during maturation. The secretion is dependent on protein unfolding and facilitated by the cargo receptor TMED10.</text>
</comment>
<keyword evidence="4 12" id="KW-0963">Cytoplasm</keyword>
<dbReference type="GO" id="GO:0033092">
    <property type="term" value="P:positive regulation of immature T cell proliferation in thymus"/>
    <property type="evidence" value="ECO:0007669"/>
    <property type="project" value="TreeGrafter"/>
</dbReference>
<dbReference type="InterPro" id="IPR000975">
    <property type="entry name" value="IL-1_fam"/>
</dbReference>
<evidence type="ECO:0000256" key="6">
    <source>
        <dbReference type="ARBA" id="ARBA00022525"/>
    </source>
</evidence>
<proteinExistence type="inferred from homology"/>
<dbReference type="PRINTS" id="PR00262">
    <property type="entry name" value="IL1HBGF"/>
</dbReference>
<comment type="similarity">
    <text evidence="3 11">Belongs to the IL-1 family.</text>
</comment>
<evidence type="ECO:0000256" key="2">
    <source>
        <dbReference type="ARBA" id="ARBA00004550"/>
    </source>
</evidence>
<dbReference type="PROSITE" id="PS00253">
    <property type="entry name" value="INTERLEUKIN_1"/>
    <property type="match status" value="1"/>
</dbReference>
<dbReference type="EMBL" id="JH167710">
    <property type="protein sequence ID" value="EHB02617.1"/>
    <property type="molecule type" value="Genomic_DNA"/>
</dbReference>
<dbReference type="GO" id="GO:0005125">
    <property type="term" value="F:cytokine activity"/>
    <property type="evidence" value="ECO:0007669"/>
    <property type="project" value="UniProtKB-UniRule"/>
</dbReference>
<evidence type="ECO:0000256" key="8">
    <source>
        <dbReference type="ARBA" id="ARBA00023198"/>
    </source>
</evidence>
<evidence type="ECO:0000313" key="16">
    <source>
        <dbReference type="Proteomes" id="UP000006813"/>
    </source>
</evidence>
<dbReference type="SUPFAM" id="SSF50353">
    <property type="entry name" value="Cytokine"/>
    <property type="match status" value="1"/>
</dbReference>
<evidence type="ECO:0000256" key="4">
    <source>
        <dbReference type="ARBA" id="ARBA00022490"/>
    </source>
</evidence>
<dbReference type="PRINTS" id="PR00264">
    <property type="entry name" value="INTERLEUKIN1"/>
</dbReference>
<evidence type="ECO:0000256" key="13">
    <source>
        <dbReference type="SAM" id="Phobius"/>
    </source>
</evidence>
<feature type="domain" description="Interleukin-1 propeptide" evidence="14">
    <location>
        <begin position="35"/>
        <end position="136"/>
    </location>
</feature>
<dbReference type="GO" id="GO:0005829">
    <property type="term" value="C:cytosol"/>
    <property type="evidence" value="ECO:0007669"/>
    <property type="project" value="UniProtKB-SubCell"/>
</dbReference>
<keyword evidence="9 12" id="KW-0458">Lysosome</keyword>
<evidence type="ECO:0000259" key="14">
    <source>
        <dbReference type="Pfam" id="PF02394"/>
    </source>
</evidence>
<evidence type="ECO:0000256" key="11">
    <source>
        <dbReference type="RuleBase" id="RU003753"/>
    </source>
</evidence>
<dbReference type="PANTHER" id="PTHR10078">
    <property type="entry name" value="INTERLEUKIN-1 FAMILY MEMBER"/>
    <property type="match status" value="1"/>
</dbReference>
<dbReference type="PANTHER" id="PTHR10078:SF30">
    <property type="entry name" value="INTERLEUKIN-1 BETA"/>
    <property type="match status" value="1"/>
</dbReference>
<evidence type="ECO:0000256" key="3">
    <source>
        <dbReference type="ARBA" id="ARBA00010448"/>
    </source>
</evidence>
<feature type="transmembrane region" description="Helical" evidence="13">
    <location>
        <begin position="7"/>
        <end position="30"/>
    </location>
</feature>
<dbReference type="InterPro" id="IPR003502">
    <property type="entry name" value="IL-1_propep"/>
</dbReference>
<dbReference type="GO" id="GO:1903531">
    <property type="term" value="P:negative regulation of secretion by cell"/>
    <property type="evidence" value="ECO:0007669"/>
    <property type="project" value="UniProtKB-ARBA"/>
</dbReference>
<dbReference type="FunFam" id="2.80.10.50:FF:000027">
    <property type="entry name" value="Interleukin-1 beta"/>
    <property type="match status" value="1"/>
</dbReference>
<dbReference type="GO" id="GO:0005149">
    <property type="term" value="F:interleukin-1 receptor binding"/>
    <property type="evidence" value="ECO:0007669"/>
    <property type="project" value="UniProtKB-UniRule"/>
</dbReference>
<sequence length="301" mass="34640">MPYRVPWVYVAIYITVTLALSNLSAAISIVSEAAMAAVPEFSNEVTAYHSDENEMFFEVDGPKQMKHCFQDLDLCSLDEGIELQISHQHFKKSFQQVVSLIVAVEKLRKELVPCPWTFQDNDLRTFFPFIFEEEPIICDTWDDKYECDAPVLTRNCRLQDTQHKHLVLSDPCELKALHLNGENLNRQVVFSMSFVQGERRDDKIPVALGLKGKNLYLSCVMKDDKPVLQLESVDPKQYPKKKMEKRFVFNKIDGKSTVEFESAQYPNWYISTSQAEHMPVFLGNNHGGQDITDFSMEFMSS</sequence>
<protein>
    <recommendedName>
        <fullName evidence="11 12">Multifunctional fusion protein</fullName>
    </recommendedName>
    <domain>
        <recommendedName>
            <fullName evidence="11">Interleukin-1</fullName>
        </recommendedName>
    </domain>
    <domain>
        <recommendedName>
            <fullName evidence="12">Interleukin-1 beta</fullName>
        </recommendedName>
    </domain>
</protein>
<dbReference type="GO" id="GO:0071222">
    <property type="term" value="P:cellular response to lipopolysaccharide"/>
    <property type="evidence" value="ECO:0007669"/>
    <property type="project" value="TreeGrafter"/>
</dbReference>
<dbReference type="SMART" id="SM00125">
    <property type="entry name" value="IL1"/>
    <property type="match status" value="1"/>
</dbReference>
<dbReference type="GO" id="GO:0032890">
    <property type="term" value="P:regulation of organic acid transport"/>
    <property type="evidence" value="ECO:0007669"/>
    <property type="project" value="UniProtKB-ARBA"/>
</dbReference>
<dbReference type="STRING" id="10181.G5B006"/>
<keyword evidence="8 11" id="KW-0395">Inflammatory response</keyword>
<dbReference type="FunCoup" id="G5B006">
    <property type="interactions" value="676"/>
</dbReference>
<dbReference type="InterPro" id="IPR020877">
    <property type="entry name" value="IL-1_CS"/>
</dbReference>
<dbReference type="Gene3D" id="2.80.10.50">
    <property type="match status" value="1"/>
</dbReference>
<dbReference type="CDD" id="cd23296">
    <property type="entry name" value="beta-trefoil_IL1B"/>
    <property type="match status" value="1"/>
</dbReference>
<dbReference type="GO" id="GO:0051781">
    <property type="term" value="P:positive regulation of cell division"/>
    <property type="evidence" value="ECO:0007669"/>
    <property type="project" value="UniProtKB-KW"/>
</dbReference>
<dbReference type="GO" id="GO:0001660">
    <property type="term" value="P:fever generation"/>
    <property type="evidence" value="ECO:0007669"/>
    <property type="project" value="UniProtKB-UniRule"/>
</dbReference>
<keyword evidence="13" id="KW-0812">Transmembrane</keyword>
<dbReference type="Pfam" id="PF02394">
    <property type="entry name" value="IL1_propep"/>
    <property type="match status" value="1"/>
</dbReference>
<dbReference type="InParanoid" id="G5B006"/>
<comment type="function">
    <text evidence="12">Potent pro-inflammatory cytokine. Initially discovered as the major endogenous pyrogen, induces prostaglandin synthesis, neutrophil influx and activation, T-cell activation and cytokine production, B-cell activation and antibody production, and fibroblast proliferation and collagen production. Promotes Th17 differentiation of T-cells. Synergizes with IL12/interleukin-12 to induce IFNG synthesis from T-helper 1 (Th1) cells. Plays a role in angiogenesis by inducing VEGF production synergistically with TNF and IL6. Involved in transduction of inflammation downstream of pyroptosis: its mature form is specifically released in the extracellular milieu by passing through the gasdermin-D (GSDMD) pore.</text>
</comment>
<reference evidence="15 16" key="1">
    <citation type="journal article" date="2011" name="Nature">
        <title>Genome sequencing reveals insights into physiology and longevity of the naked mole rat.</title>
        <authorList>
            <person name="Kim E.B."/>
            <person name="Fang X."/>
            <person name="Fushan A.A."/>
            <person name="Huang Z."/>
            <person name="Lobanov A.V."/>
            <person name="Han L."/>
            <person name="Marino S.M."/>
            <person name="Sun X."/>
            <person name="Turanov A.A."/>
            <person name="Yang P."/>
            <person name="Yim S.H."/>
            <person name="Zhao X."/>
            <person name="Kasaikina M.V."/>
            <person name="Stoletzki N."/>
            <person name="Peng C."/>
            <person name="Polak P."/>
            <person name="Xiong Z."/>
            <person name="Kiezun A."/>
            <person name="Zhu Y."/>
            <person name="Chen Y."/>
            <person name="Kryukov G.V."/>
            <person name="Zhang Q."/>
            <person name="Peshkin L."/>
            <person name="Yang L."/>
            <person name="Bronson R.T."/>
            <person name="Buffenstein R."/>
            <person name="Wang B."/>
            <person name="Han C."/>
            <person name="Li Q."/>
            <person name="Chen L."/>
            <person name="Zhao W."/>
            <person name="Sunyaev S.R."/>
            <person name="Park T.J."/>
            <person name="Zhang G."/>
            <person name="Wang J."/>
            <person name="Gladyshev V.N."/>
        </authorList>
    </citation>
    <scope>NUCLEOTIDE SEQUENCE [LARGE SCALE GENOMIC DNA]</scope>
</reference>
<dbReference type="eggNOG" id="ENOG502S3E9">
    <property type="taxonomic scope" value="Eukaryota"/>
</dbReference>
<keyword evidence="13" id="KW-1133">Transmembrane helix</keyword>
<keyword evidence="10 11" id="KW-0497">Mitogen</keyword>
<dbReference type="Pfam" id="PF00340">
    <property type="entry name" value="IL1"/>
    <property type="match status" value="1"/>
</dbReference>
<comment type="subunit">
    <text evidence="12">Monomer. Interacts with MEFV.</text>
</comment>
<dbReference type="Proteomes" id="UP000006813">
    <property type="component" value="Unassembled WGS sequence"/>
</dbReference>
<keyword evidence="5 11" id="KW-0202">Cytokine</keyword>